<sequence length="493" mass="53439">MSTDDAILQNAAYHAQLLAAIAELDYVPPALEQQTSYIQGIEVESRKTAEKIKVLEKKTTKERKEHEALRDSTARRFAAKITGRKEKFEAKASKEEREYVEALEREMQEKRQKATLDTMISEASAVKSDLENKLQRYNRTKQDLAALYSKVFDGPTQAYPEDDRLENDLQMAQGRYNEIQGYLNRESQAVNLLKAANSAMAGCARQINEALSYSTWDMFGGGGLSDMMERNALSNAEGSAQQAATYVQQAMLSSSQVQPIGEISIAHGSILTDIVFDNVFTDMMFHDKIKATQRNVEAVQYNLTNQLNLAKGRMATIGADLNAAANALASARAALDAFRRSVFDRLAGGLNIPSLPAYEAADGRPVVGAQATMPQGPQATGSYAPPPGPPPSGVRSPSPGSYAPPPFPPSNSSMPSYTPPPGPPPSGSTFLLYLAVYDMDYWLGMSLAPGSYTPLPSEGAPQAPTASWGSRNPYAAALVASPQRSHVELSEKS</sequence>
<protein>
    <submittedName>
        <fullName evidence="3">Uncharacterized protein</fullName>
    </submittedName>
</protein>
<gene>
    <name evidence="3" type="ORF">GGX14DRAFT_428259</name>
</gene>
<proteinExistence type="predicted"/>
<accession>A0AAD6VXJ2</accession>
<evidence type="ECO:0000256" key="2">
    <source>
        <dbReference type="SAM" id="MobiDB-lite"/>
    </source>
</evidence>
<dbReference type="Proteomes" id="UP001219525">
    <property type="component" value="Unassembled WGS sequence"/>
</dbReference>
<keyword evidence="4" id="KW-1185">Reference proteome</keyword>
<evidence type="ECO:0000256" key="1">
    <source>
        <dbReference type="SAM" id="Coils"/>
    </source>
</evidence>
<dbReference type="PANTHER" id="PTHR21974">
    <property type="entry name" value="RE15880P"/>
    <property type="match status" value="1"/>
</dbReference>
<dbReference type="AlphaFoldDB" id="A0AAD6VXJ2"/>
<evidence type="ECO:0000313" key="4">
    <source>
        <dbReference type="Proteomes" id="UP001219525"/>
    </source>
</evidence>
<comment type="caution">
    <text evidence="3">The sequence shown here is derived from an EMBL/GenBank/DDBJ whole genome shotgun (WGS) entry which is preliminary data.</text>
</comment>
<organism evidence="3 4">
    <name type="scientific">Mycena pura</name>
    <dbReference type="NCBI Taxonomy" id="153505"/>
    <lineage>
        <taxon>Eukaryota</taxon>
        <taxon>Fungi</taxon>
        <taxon>Dikarya</taxon>
        <taxon>Basidiomycota</taxon>
        <taxon>Agaricomycotina</taxon>
        <taxon>Agaricomycetes</taxon>
        <taxon>Agaricomycetidae</taxon>
        <taxon>Agaricales</taxon>
        <taxon>Marasmiineae</taxon>
        <taxon>Mycenaceae</taxon>
        <taxon>Mycena</taxon>
    </lineage>
</organism>
<dbReference type="PANTHER" id="PTHR21974:SF2">
    <property type="entry name" value="RE15880P"/>
    <property type="match status" value="1"/>
</dbReference>
<evidence type="ECO:0000313" key="3">
    <source>
        <dbReference type="EMBL" id="KAJ7222228.1"/>
    </source>
</evidence>
<name>A0AAD6VXJ2_9AGAR</name>
<dbReference type="EMBL" id="JARJCW010000007">
    <property type="protein sequence ID" value="KAJ7222228.1"/>
    <property type="molecule type" value="Genomic_DNA"/>
</dbReference>
<reference evidence="3" key="1">
    <citation type="submission" date="2023-03" db="EMBL/GenBank/DDBJ databases">
        <title>Massive genome expansion in bonnet fungi (Mycena s.s.) driven by repeated elements and novel gene families across ecological guilds.</title>
        <authorList>
            <consortium name="Lawrence Berkeley National Laboratory"/>
            <person name="Harder C.B."/>
            <person name="Miyauchi S."/>
            <person name="Viragh M."/>
            <person name="Kuo A."/>
            <person name="Thoen E."/>
            <person name="Andreopoulos B."/>
            <person name="Lu D."/>
            <person name="Skrede I."/>
            <person name="Drula E."/>
            <person name="Henrissat B."/>
            <person name="Morin E."/>
            <person name="Kohler A."/>
            <person name="Barry K."/>
            <person name="LaButti K."/>
            <person name="Morin E."/>
            <person name="Salamov A."/>
            <person name="Lipzen A."/>
            <person name="Mereny Z."/>
            <person name="Hegedus B."/>
            <person name="Baldrian P."/>
            <person name="Stursova M."/>
            <person name="Weitz H."/>
            <person name="Taylor A."/>
            <person name="Grigoriev I.V."/>
            <person name="Nagy L.G."/>
            <person name="Martin F."/>
            <person name="Kauserud H."/>
        </authorList>
    </citation>
    <scope>NUCLEOTIDE SEQUENCE</scope>
    <source>
        <strain evidence="3">9144</strain>
    </source>
</reference>
<feature type="coiled-coil region" evidence="1">
    <location>
        <begin position="38"/>
        <end position="147"/>
    </location>
</feature>
<feature type="region of interest" description="Disordered" evidence="2">
    <location>
        <begin position="368"/>
        <end position="423"/>
    </location>
</feature>
<keyword evidence="1" id="KW-0175">Coiled coil</keyword>